<evidence type="ECO:0000313" key="11">
    <source>
        <dbReference type="EMBL" id="BCT91527.1"/>
    </source>
</evidence>
<evidence type="ECO:0000256" key="5">
    <source>
        <dbReference type="ARBA" id="ARBA00022857"/>
    </source>
</evidence>
<evidence type="ECO:0000256" key="4">
    <source>
        <dbReference type="ARBA" id="ARBA00022643"/>
    </source>
</evidence>
<evidence type="ECO:0000256" key="7">
    <source>
        <dbReference type="ARBA" id="ARBA00023027"/>
    </source>
</evidence>
<sequence>MPAKQLGEPAPDEATQLRLLAAAVRVPDHGKRVPFRFIRLQGDARHALGERLVARTQVRDPEAGESAIEKDRKRFSHAPLVFVVVAKLGPDEKIPESERASCAACVCFALLQAAQALGFGAQWLTGWPAYDPEITALLGLGEHEHVAGFLHVGTPKLDAPERDRPDPRELLTDWTPA</sequence>
<feature type="region of interest" description="Disordered" evidence="9">
    <location>
        <begin position="156"/>
        <end position="177"/>
    </location>
</feature>
<dbReference type="PANTHER" id="PTHR43821">
    <property type="entry name" value="NAD(P)H NITROREDUCTASE YDJA-RELATED"/>
    <property type="match status" value="1"/>
</dbReference>
<evidence type="ECO:0000313" key="12">
    <source>
        <dbReference type="Proteomes" id="UP000681317"/>
    </source>
</evidence>
<dbReference type="PIRSF" id="PIRSF000232">
    <property type="entry name" value="YdjA"/>
    <property type="match status" value="1"/>
</dbReference>
<accession>A0ABN6FPL3</accession>
<keyword evidence="7 8" id="KW-0520">NAD</keyword>
<reference evidence="11 12" key="1">
    <citation type="submission" date="2021-03" db="EMBL/GenBank/DDBJ databases">
        <title>Complete Genome Sequences of Two Lysobacter Strains Isolated from Sea Water (Lysobacter caseinilyticus) and Soil (Lysobacter helvus) in South Korea.</title>
        <authorList>
            <person name="Watanabe Y."/>
            <person name="Arakawa K."/>
        </authorList>
    </citation>
    <scope>NUCLEOTIDE SEQUENCE [LARGE SCALE GENOMIC DNA]</scope>
    <source>
        <strain evidence="11 12">KVB24</strain>
    </source>
</reference>
<keyword evidence="5 8" id="KW-0521">NADP</keyword>
<evidence type="ECO:0000259" key="10">
    <source>
        <dbReference type="Pfam" id="PF00881"/>
    </source>
</evidence>
<evidence type="ECO:0000256" key="1">
    <source>
        <dbReference type="ARBA" id="ARBA00001917"/>
    </source>
</evidence>
<gene>
    <name evidence="11" type="ORF">LYSCAS_05510</name>
</gene>
<dbReference type="Proteomes" id="UP000681317">
    <property type="component" value="Chromosome"/>
</dbReference>
<feature type="domain" description="Nitroreductase" evidence="10">
    <location>
        <begin position="8"/>
        <end position="153"/>
    </location>
</feature>
<evidence type="ECO:0000256" key="6">
    <source>
        <dbReference type="ARBA" id="ARBA00023002"/>
    </source>
</evidence>
<keyword evidence="4 8" id="KW-0288">FMN</keyword>
<keyword evidence="3 8" id="KW-0285">Flavoprotein</keyword>
<dbReference type="CDD" id="cd02135">
    <property type="entry name" value="YdjA-like"/>
    <property type="match status" value="1"/>
</dbReference>
<keyword evidence="6 8" id="KW-0560">Oxidoreductase</keyword>
<keyword evidence="12" id="KW-1185">Reference proteome</keyword>
<proteinExistence type="inferred from homology"/>
<dbReference type="Gene3D" id="3.40.109.10">
    <property type="entry name" value="NADH Oxidase"/>
    <property type="match status" value="1"/>
</dbReference>
<comment type="similarity">
    <text evidence="2 8">Belongs to the nitroreductase family.</text>
</comment>
<name>A0ABN6FPL3_9GAMM</name>
<dbReference type="EC" id="1.-.-.-" evidence="8"/>
<dbReference type="InterPro" id="IPR029479">
    <property type="entry name" value="Nitroreductase"/>
</dbReference>
<evidence type="ECO:0000256" key="9">
    <source>
        <dbReference type="SAM" id="MobiDB-lite"/>
    </source>
</evidence>
<evidence type="ECO:0000256" key="3">
    <source>
        <dbReference type="ARBA" id="ARBA00022630"/>
    </source>
</evidence>
<evidence type="ECO:0000256" key="2">
    <source>
        <dbReference type="ARBA" id="ARBA00007118"/>
    </source>
</evidence>
<comment type="cofactor">
    <cofactor evidence="1 8">
        <name>FMN</name>
        <dbReference type="ChEBI" id="CHEBI:58210"/>
    </cofactor>
</comment>
<dbReference type="InterPro" id="IPR026021">
    <property type="entry name" value="YdjA-like"/>
</dbReference>
<dbReference type="SUPFAM" id="SSF55469">
    <property type="entry name" value="FMN-dependent nitroreductase-like"/>
    <property type="match status" value="1"/>
</dbReference>
<feature type="compositionally biased region" description="Basic and acidic residues" evidence="9">
    <location>
        <begin position="158"/>
        <end position="171"/>
    </location>
</feature>
<dbReference type="Pfam" id="PF00881">
    <property type="entry name" value="Nitroreductase"/>
    <property type="match status" value="1"/>
</dbReference>
<organism evidence="11 12">
    <name type="scientific">Noviluteimonas caseinilytica</name>
    <dbReference type="NCBI Taxonomy" id="2675101"/>
    <lineage>
        <taxon>Bacteria</taxon>
        <taxon>Pseudomonadati</taxon>
        <taxon>Pseudomonadota</taxon>
        <taxon>Gammaproteobacteria</taxon>
        <taxon>Lysobacterales</taxon>
        <taxon>Lysobacteraceae</taxon>
        <taxon>Noviluteimonas</taxon>
    </lineage>
</organism>
<dbReference type="InterPro" id="IPR000415">
    <property type="entry name" value="Nitroreductase-like"/>
</dbReference>
<evidence type="ECO:0000256" key="8">
    <source>
        <dbReference type="PIRNR" id="PIRNR000232"/>
    </source>
</evidence>
<dbReference type="PANTHER" id="PTHR43821:SF1">
    <property type="entry name" value="NAD(P)H NITROREDUCTASE YDJA-RELATED"/>
    <property type="match status" value="1"/>
</dbReference>
<dbReference type="EMBL" id="AP024545">
    <property type="protein sequence ID" value="BCT91527.1"/>
    <property type="molecule type" value="Genomic_DNA"/>
</dbReference>
<dbReference type="InterPro" id="IPR052530">
    <property type="entry name" value="NAD(P)H_nitroreductase"/>
</dbReference>
<protein>
    <recommendedName>
        <fullName evidence="8">Putative NAD(P)H nitroreductase</fullName>
        <ecNumber evidence="8">1.-.-.-</ecNumber>
    </recommendedName>
</protein>